<dbReference type="RefSeq" id="WP_137816646.1">
    <property type="nucleotide sequence ID" value="NZ_BJFL01000053.1"/>
</dbReference>
<dbReference type="SUPFAM" id="SSF56349">
    <property type="entry name" value="DNA breaking-rejoining enzymes"/>
    <property type="match status" value="1"/>
</dbReference>
<reference evidence="8" key="1">
    <citation type="submission" date="2019-04" db="EMBL/GenBank/DDBJ databases">
        <title>Draft genome sequence of Pseudonocardiaceae bacterium SL3-2-4.</title>
        <authorList>
            <person name="Ningsih F."/>
            <person name="Yokota A."/>
            <person name="Sakai Y."/>
            <person name="Nanatani K."/>
            <person name="Yabe S."/>
            <person name="Oetari A."/>
            <person name="Sjamsuridzal W."/>
        </authorList>
    </citation>
    <scope>NUCLEOTIDE SEQUENCE [LARGE SCALE GENOMIC DNA]</scope>
    <source>
        <strain evidence="8">SL3-2-4</strain>
    </source>
</reference>
<keyword evidence="8" id="KW-1185">Reference proteome</keyword>
<proteinExistence type="predicted"/>
<keyword evidence="1" id="KW-0229">DNA integration</keyword>
<sequence>MNPESSLNIATIRDFERTLRVENRSPRTVANYREALDQLAAMYEDRDLLLLSQQNIQDFLVKVMNRTSAATAANRFRALRRFYNWAQQEELIEKSPMARLREPKVPERPVPIVVDDVLKALLSTCRSRDFLDVRDEAMIRLMSEPGGPRREEIVGIRLEEVDLTQDLVRLVGKGGKIRMLPFGARTGRALTRYLRARTKHPHAASIMLWLAAPRGGRGNAGPLTTTGLYQMLKRRSRLAGLEKPVRPHQLRHTSAHVWLANGGGETDAMRLFGWSTRAMLSRYGASAADERARAASRSLALGDRL</sequence>
<evidence type="ECO:0000256" key="3">
    <source>
        <dbReference type="ARBA" id="ARBA00023172"/>
    </source>
</evidence>
<dbReference type="InterPro" id="IPR050090">
    <property type="entry name" value="Tyrosine_recombinase_XerCD"/>
</dbReference>
<dbReference type="PROSITE" id="PS51900">
    <property type="entry name" value="CB"/>
    <property type="match status" value="1"/>
</dbReference>
<dbReference type="Pfam" id="PF00589">
    <property type="entry name" value="Phage_integrase"/>
    <property type="match status" value="1"/>
</dbReference>
<dbReference type="PANTHER" id="PTHR30349:SF81">
    <property type="entry name" value="TYROSINE RECOMBINASE XERC"/>
    <property type="match status" value="1"/>
</dbReference>
<keyword evidence="2 4" id="KW-0238">DNA-binding</keyword>
<name>A0A4D4JDL8_9PSEU</name>
<dbReference type="Proteomes" id="UP000298860">
    <property type="component" value="Unassembled WGS sequence"/>
</dbReference>
<dbReference type="EMBL" id="BJFL01000053">
    <property type="protein sequence ID" value="GDY33724.1"/>
    <property type="molecule type" value="Genomic_DNA"/>
</dbReference>
<dbReference type="InterPro" id="IPR010998">
    <property type="entry name" value="Integrase_recombinase_N"/>
</dbReference>
<evidence type="ECO:0000256" key="2">
    <source>
        <dbReference type="ARBA" id="ARBA00023125"/>
    </source>
</evidence>
<dbReference type="Gene3D" id="1.10.150.130">
    <property type="match status" value="1"/>
</dbReference>
<dbReference type="GO" id="GO:0006310">
    <property type="term" value="P:DNA recombination"/>
    <property type="evidence" value="ECO:0007669"/>
    <property type="project" value="UniProtKB-KW"/>
</dbReference>
<dbReference type="InterPro" id="IPR002104">
    <property type="entry name" value="Integrase_catalytic"/>
</dbReference>
<dbReference type="Pfam" id="PF13495">
    <property type="entry name" value="Phage_int_SAM_4"/>
    <property type="match status" value="1"/>
</dbReference>
<evidence type="ECO:0000256" key="1">
    <source>
        <dbReference type="ARBA" id="ARBA00022908"/>
    </source>
</evidence>
<dbReference type="GO" id="GO:0003677">
    <property type="term" value="F:DNA binding"/>
    <property type="evidence" value="ECO:0007669"/>
    <property type="project" value="UniProtKB-UniRule"/>
</dbReference>
<dbReference type="PROSITE" id="PS51898">
    <property type="entry name" value="TYR_RECOMBINASE"/>
    <property type="match status" value="1"/>
</dbReference>
<gene>
    <name evidence="7" type="primary">xerD_2</name>
    <name evidence="7" type="ORF">GTS_53570</name>
</gene>
<dbReference type="AlphaFoldDB" id="A0A4D4JDL8"/>
<dbReference type="OrthoDB" id="3183879at2"/>
<comment type="caution">
    <text evidence="7">The sequence shown here is derived from an EMBL/GenBank/DDBJ whole genome shotgun (WGS) entry which is preliminary data.</text>
</comment>
<dbReference type="InterPro" id="IPR004107">
    <property type="entry name" value="Integrase_SAM-like_N"/>
</dbReference>
<dbReference type="InterPro" id="IPR011010">
    <property type="entry name" value="DNA_brk_join_enz"/>
</dbReference>
<evidence type="ECO:0000259" key="5">
    <source>
        <dbReference type="PROSITE" id="PS51898"/>
    </source>
</evidence>
<accession>A0A4D4JDL8</accession>
<dbReference type="PANTHER" id="PTHR30349">
    <property type="entry name" value="PHAGE INTEGRASE-RELATED"/>
    <property type="match status" value="1"/>
</dbReference>
<dbReference type="GO" id="GO:0015074">
    <property type="term" value="P:DNA integration"/>
    <property type="evidence" value="ECO:0007669"/>
    <property type="project" value="UniProtKB-KW"/>
</dbReference>
<evidence type="ECO:0000313" key="8">
    <source>
        <dbReference type="Proteomes" id="UP000298860"/>
    </source>
</evidence>
<dbReference type="InterPro" id="IPR013762">
    <property type="entry name" value="Integrase-like_cat_sf"/>
</dbReference>
<feature type="domain" description="Tyr recombinase" evidence="5">
    <location>
        <begin position="107"/>
        <end position="297"/>
    </location>
</feature>
<evidence type="ECO:0000259" key="6">
    <source>
        <dbReference type="PROSITE" id="PS51900"/>
    </source>
</evidence>
<organism evidence="7 8">
    <name type="scientific">Gandjariella thermophila</name>
    <dbReference type="NCBI Taxonomy" id="1931992"/>
    <lineage>
        <taxon>Bacteria</taxon>
        <taxon>Bacillati</taxon>
        <taxon>Actinomycetota</taxon>
        <taxon>Actinomycetes</taxon>
        <taxon>Pseudonocardiales</taxon>
        <taxon>Pseudonocardiaceae</taxon>
        <taxon>Gandjariella</taxon>
    </lineage>
</organism>
<dbReference type="InterPro" id="IPR044068">
    <property type="entry name" value="CB"/>
</dbReference>
<protein>
    <submittedName>
        <fullName evidence="7">Tyrosine recombinase XerD</fullName>
    </submittedName>
</protein>
<evidence type="ECO:0000256" key="4">
    <source>
        <dbReference type="PROSITE-ProRule" id="PRU01248"/>
    </source>
</evidence>
<feature type="domain" description="Core-binding (CB)" evidence="6">
    <location>
        <begin position="6"/>
        <end position="87"/>
    </location>
</feature>
<evidence type="ECO:0000313" key="7">
    <source>
        <dbReference type="EMBL" id="GDY33724.1"/>
    </source>
</evidence>
<keyword evidence="3" id="KW-0233">DNA recombination</keyword>
<dbReference type="Gene3D" id="1.10.443.10">
    <property type="entry name" value="Intergrase catalytic core"/>
    <property type="match status" value="1"/>
</dbReference>